<accession>A0ABZ0GIT7</accession>
<dbReference type="PANTHER" id="PTHR43569:SF1">
    <property type="entry name" value="BLL3371 PROTEIN"/>
    <property type="match status" value="1"/>
</dbReference>
<protein>
    <submittedName>
        <fullName evidence="3">Amidohydrolase family protein</fullName>
    </submittedName>
</protein>
<evidence type="ECO:0000313" key="4">
    <source>
        <dbReference type="Proteomes" id="UP001301442"/>
    </source>
</evidence>
<keyword evidence="4" id="KW-1185">Reference proteome</keyword>
<dbReference type="SUPFAM" id="SSF51556">
    <property type="entry name" value="Metallo-dependent hydrolases"/>
    <property type="match status" value="1"/>
</dbReference>
<dbReference type="Proteomes" id="UP001301442">
    <property type="component" value="Chromosome"/>
</dbReference>
<proteinExistence type="inferred from homology"/>
<dbReference type="EMBL" id="CP136600">
    <property type="protein sequence ID" value="WOH35786.1"/>
    <property type="molecule type" value="Genomic_DNA"/>
</dbReference>
<reference evidence="3 4" key="1">
    <citation type="submission" date="2023-09" db="EMBL/GenBank/DDBJ databases">
        <authorList>
            <person name="Qi X."/>
        </authorList>
    </citation>
    <scope>NUCLEOTIDE SEQUENCE [LARGE SCALE GENOMIC DNA]</scope>
    <source>
        <strain evidence="3 4">S1-1</strain>
    </source>
</reference>
<evidence type="ECO:0000313" key="3">
    <source>
        <dbReference type="EMBL" id="WOH35786.1"/>
    </source>
</evidence>
<dbReference type="InterPro" id="IPR052350">
    <property type="entry name" value="Metallo-dep_Lactonases"/>
</dbReference>
<evidence type="ECO:0000256" key="1">
    <source>
        <dbReference type="ARBA" id="ARBA00038310"/>
    </source>
</evidence>
<dbReference type="RefSeq" id="WP_348394602.1">
    <property type="nucleotide sequence ID" value="NZ_CP136600.1"/>
</dbReference>
<organism evidence="3 4">
    <name type="scientific">Thalassotalea fonticola</name>
    <dbReference type="NCBI Taxonomy" id="3065649"/>
    <lineage>
        <taxon>Bacteria</taxon>
        <taxon>Pseudomonadati</taxon>
        <taxon>Pseudomonadota</taxon>
        <taxon>Gammaproteobacteria</taxon>
        <taxon>Alteromonadales</taxon>
        <taxon>Colwelliaceae</taxon>
        <taxon>Thalassotalea</taxon>
    </lineage>
</organism>
<name>A0ABZ0GIT7_9GAMM</name>
<dbReference type="Pfam" id="PF04909">
    <property type="entry name" value="Amidohydro_2"/>
    <property type="match status" value="1"/>
</dbReference>
<dbReference type="Gene3D" id="3.20.20.140">
    <property type="entry name" value="Metal-dependent hydrolases"/>
    <property type="match status" value="1"/>
</dbReference>
<sequence length="306" mass="35132">MSKDYNSISSDWVDAHHHLWDLDNIHYPWLAARGERRFFGQPDAIRHNYLVNDFVADHQGLVQKSVHIQVGAARAEQLKETQFVEQMSQVTLAKLNNRYPSAAVVAVDMWADNIEASINAHLQHNIVRGVRDIIGKSPEENSSLPTFNSAKLLNNWKFLAENQLSFDLQLTSEQYAEVLATLEKVPELNVAICHLASPWDQTETGFNNWQQWMQKFAQLPNCYIKLSGFAMFRQQFIAADFRKYAHSAINIFGPDRCMFGSNFPVDKLYVSYSDLFAQWQEVVTCYNLEESMQLSAGTATHFYRLS</sequence>
<evidence type="ECO:0000259" key="2">
    <source>
        <dbReference type="Pfam" id="PF04909"/>
    </source>
</evidence>
<gene>
    <name evidence="3" type="ORF">RI844_10370</name>
</gene>
<dbReference type="InterPro" id="IPR006680">
    <property type="entry name" value="Amidohydro-rel"/>
</dbReference>
<comment type="similarity">
    <text evidence="1">Belongs to the metallo-dependent hydrolases superfamily.</text>
</comment>
<feature type="domain" description="Amidohydrolase-related" evidence="2">
    <location>
        <begin position="13"/>
        <end position="293"/>
    </location>
</feature>
<dbReference type="InterPro" id="IPR032466">
    <property type="entry name" value="Metal_Hydrolase"/>
</dbReference>
<dbReference type="PANTHER" id="PTHR43569">
    <property type="entry name" value="AMIDOHYDROLASE"/>
    <property type="match status" value="1"/>
</dbReference>